<dbReference type="RefSeq" id="WP_096258166.1">
    <property type="nucleotide sequence ID" value="NZ_BDME01000001.1"/>
</dbReference>
<dbReference type="EMBL" id="BDME01000001">
    <property type="protein sequence ID" value="GAX87009.1"/>
    <property type="molecule type" value="Genomic_DNA"/>
</dbReference>
<proteinExistence type="predicted"/>
<evidence type="ECO:0000313" key="1">
    <source>
        <dbReference type="EMBL" id="GAX87009.1"/>
    </source>
</evidence>
<accession>A0A292YBV5</accession>
<dbReference type="Proteomes" id="UP000217944">
    <property type="component" value="Unassembled WGS sequence"/>
</dbReference>
<name>A0A292YBV5_9BACT</name>
<evidence type="ECO:0000313" key="2">
    <source>
        <dbReference type="Proteomes" id="UP000217944"/>
    </source>
</evidence>
<sequence length="127" mass="14058">MNLAKLIPLKAGEAIAVTGRGEEQLVSLEYKKANFFNGGVYKGYSVSDVIHFMSEADEELDNARALIEAIDSFLSNKFLNGHLEEDEEAQEDLRKVFALLDLTADKLDTIQRYMATSSNALLKGGQK</sequence>
<reference evidence="1 2" key="1">
    <citation type="journal article" date="2017" name="Syst. Appl. Microbiol.">
        <title>Lebetimonas natsushimae sp. nov., a novel strictly anaerobic, moderately thermophilic chemoautotroph isolated from a deep-sea hydrothermal vent polychaete nest in the Mid-Okinawa Trough.</title>
        <authorList>
            <person name="Nagata R."/>
            <person name="Takaki Y."/>
            <person name="Tame A."/>
            <person name="Nunoura T."/>
            <person name="Muto H."/>
            <person name="Mino S."/>
            <person name="Sawayama S."/>
            <person name="Takai K."/>
            <person name="Nakagawa S."/>
        </authorList>
    </citation>
    <scope>NUCLEOTIDE SEQUENCE [LARGE SCALE GENOMIC DNA]</scope>
    <source>
        <strain evidence="1 2">HS1857</strain>
    </source>
</reference>
<protein>
    <submittedName>
        <fullName evidence="1">Uncharacterized protein</fullName>
    </submittedName>
</protein>
<comment type="caution">
    <text evidence="1">The sequence shown here is derived from an EMBL/GenBank/DDBJ whole genome shotgun (WGS) entry which is preliminary data.</text>
</comment>
<gene>
    <name evidence="1" type="ORF">LNAT_P0304</name>
</gene>
<dbReference type="AlphaFoldDB" id="A0A292YBV5"/>
<organism evidence="1 2">
    <name type="scientific">Lebetimonas natsushimae</name>
    <dbReference type="NCBI Taxonomy" id="1936991"/>
    <lineage>
        <taxon>Bacteria</taxon>
        <taxon>Pseudomonadati</taxon>
        <taxon>Campylobacterota</taxon>
        <taxon>Epsilonproteobacteria</taxon>
        <taxon>Nautiliales</taxon>
        <taxon>Nautiliaceae</taxon>
        <taxon>Lebetimonas</taxon>
    </lineage>
</organism>
<keyword evidence="2" id="KW-1185">Reference proteome</keyword>